<keyword evidence="3" id="KW-1185">Reference proteome</keyword>
<dbReference type="EMBL" id="QGDO01000001">
    <property type="protein sequence ID" value="PWJ44777.1"/>
    <property type="molecule type" value="Genomic_DNA"/>
</dbReference>
<sequence length="256" mass="28783">MLSLKDTEKGTNTILLVHGFCETADIWDDIIPYLSDEFRVIAIDLPGFGRSPMLEKTTISGMANSIKNTIDQLDISKIHIIGHSLGGYVSLSFAQQYPEKVAGLTLFHSTVFEDGDEKKNTRTKAVQFLADEGVEKFTTSMFRGLFSTKTKKEKEYLINQTIKNSSETALEAAQQTMLAMRDRDDSTEWLKQTDIPIQFLIGNEDQAVSLDDSLKQCHLAKNNTVHFYQDVGHMGMLEAPQKTAEDLLSFAQKIYK</sequence>
<dbReference type="AlphaFoldDB" id="A0A316A4T5"/>
<dbReference type="InterPro" id="IPR050266">
    <property type="entry name" value="AB_hydrolase_sf"/>
</dbReference>
<dbReference type="InterPro" id="IPR000639">
    <property type="entry name" value="Epox_hydrolase-like"/>
</dbReference>
<evidence type="ECO:0000313" key="3">
    <source>
        <dbReference type="Proteomes" id="UP000245535"/>
    </source>
</evidence>
<dbReference type="PANTHER" id="PTHR43798:SF5">
    <property type="entry name" value="MONOACYLGLYCEROL LIPASE ABHD6"/>
    <property type="match status" value="1"/>
</dbReference>
<accession>A0A316A4T5</accession>
<organism evidence="2 3">
    <name type="scientific">Sediminitomix flava</name>
    <dbReference type="NCBI Taxonomy" id="379075"/>
    <lineage>
        <taxon>Bacteria</taxon>
        <taxon>Pseudomonadati</taxon>
        <taxon>Bacteroidota</taxon>
        <taxon>Cytophagia</taxon>
        <taxon>Cytophagales</taxon>
        <taxon>Flammeovirgaceae</taxon>
        <taxon>Sediminitomix</taxon>
    </lineage>
</organism>
<name>A0A316A4T5_SEDFL</name>
<dbReference type="Pfam" id="PF00561">
    <property type="entry name" value="Abhydrolase_1"/>
    <property type="match status" value="1"/>
</dbReference>
<evidence type="ECO:0000313" key="2">
    <source>
        <dbReference type="EMBL" id="PWJ44777.1"/>
    </source>
</evidence>
<dbReference type="GO" id="GO:0016020">
    <property type="term" value="C:membrane"/>
    <property type="evidence" value="ECO:0007669"/>
    <property type="project" value="TreeGrafter"/>
</dbReference>
<proteinExistence type="predicted"/>
<dbReference type="InterPro" id="IPR000073">
    <property type="entry name" value="AB_hydrolase_1"/>
</dbReference>
<dbReference type="PRINTS" id="PR00111">
    <property type="entry name" value="ABHYDROLASE"/>
</dbReference>
<reference evidence="2 3" key="1">
    <citation type="submission" date="2018-03" db="EMBL/GenBank/DDBJ databases">
        <title>Genomic Encyclopedia of Archaeal and Bacterial Type Strains, Phase II (KMG-II): from individual species to whole genera.</title>
        <authorList>
            <person name="Goeker M."/>
        </authorList>
    </citation>
    <scope>NUCLEOTIDE SEQUENCE [LARGE SCALE GENOMIC DNA]</scope>
    <source>
        <strain evidence="2 3">DSM 28229</strain>
    </source>
</reference>
<comment type="caution">
    <text evidence="2">The sequence shown here is derived from an EMBL/GenBank/DDBJ whole genome shotgun (WGS) entry which is preliminary data.</text>
</comment>
<dbReference type="Proteomes" id="UP000245535">
    <property type="component" value="Unassembled WGS sequence"/>
</dbReference>
<dbReference type="Gene3D" id="3.40.50.1820">
    <property type="entry name" value="alpha/beta hydrolase"/>
    <property type="match status" value="1"/>
</dbReference>
<evidence type="ECO:0000259" key="1">
    <source>
        <dbReference type="Pfam" id="PF00561"/>
    </source>
</evidence>
<dbReference type="PRINTS" id="PR00412">
    <property type="entry name" value="EPOXHYDRLASE"/>
</dbReference>
<dbReference type="RefSeq" id="WP_109616247.1">
    <property type="nucleotide sequence ID" value="NZ_QGDO01000001.1"/>
</dbReference>
<dbReference type="OrthoDB" id="252464at2"/>
<dbReference type="InterPro" id="IPR029058">
    <property type="entry name" value="AB_hydrolase_fold"/>
</dbReference>
<protein>
    <submittedName>
        <fullName evidence="2">Pimeloyl-ACP methyl ester carboxylesterase</fullName>
    </submittedName>
</protein>
<dbReference type="PANTHER" id="PTHR43798">
    <property type="entry name" value="MONOACYLGLYCEROL LIPASE"/>
    <property type="match status" value="1"/>
</dbReference>
<dbReference type="SUPFAM" id="SSF53474">
    <property type="entry name" value="alpha/beta-Hydrolases"/>
    <property type="match status" value="1"/>
</dbReference>
<dbReference type="GO" id="GO:0047372">
    <property type="term" value="F:monoacylglycerol lipase activity"/>
    <property type="evidence" value="ECO:0007669"/>
    <property type="project" value="TreeGrafter"/>
</dbReference>
<feature type="domain" description="AB hydrolase-1" evidence="1">
    <location>
        <begin position="13"/>
        <end position="240"/>
    </location>
</feature>
<gene>
    <name evidence="2" type="ORF">BC781_1011148</name>
</gene>
<dbReference type="GO" id="GO:0046464">
    <property type="term" value="P:acylglycerol catabolic process"/>
    <property type="evidence" value="ECO:0007669"/>
    <property type="project" value="TreeGrafter"/>
</dbReference>